<comment type="catalytic activity">
    <reaction evidence="2">
        <text>glycyl-tRNA(Ala) + H2O = tRNA(Ala) + glycine + H(+)</text>
        <dbReference type="Rhea" id="RHEA:53744"/>
        <dbReference type="Rhea" id="RHEA-COMP:9657"/>
        <dbReference type="Rhea" id="RHEA-COMP:13640"/>
        <dbReference type="ChEBI" id="CHEBI:15377"/>
        <dbReference type="ChEBI" id="CHEBI:15378"/>
        <dbReference type="ChEBI" id="CHEBI:57305"/>
        <dbReference type="ChEBI" id="CHEBI:78442"/>
        <dbReference type="ChEBI" id="CHEBI:78522"/>
    </reaction>
</comment>
<comment type="caution">
    <text evidence="3">The sequence shown here is derived from an EMBL/GenBank/DDBJ whole genome shotgun (WGS) entry which is preliminary data.</text>
</comment>
<evidence type="ECO:0000313" key="4">
    <source>
        <dbReference type="Proteomes" id="UP001597511"/>
    </source>
</evidence>
<dbReference type="NCBIfam" id="TIGR00256">
    <property type="entry name" value="D-aminoacyl-tRNA deacylase"/>
    <property type="match status" value="1"/>
</dbReference>
<dbReference type="PANTHER" id="PTHR10472:SF5">
    <property type="entry name" value="D-AMINOACYL-TRNA DEACYLASE 1"/>
    <property type="match status" value="1"/>
</dbReference>
<dbReference type="EC" id="3.1.1.-" evidence="2"/>
<comment type="function">
    <text evidence="2">An aminoacyl-tRNA editing enzyme that deacylates mischarged D-aminoacyl-tRNAs. Also deacylates mischarged glycyl-tRNA(Ala), protecting cells against glycine mischarging by AlaRS. Acts via tRNA-based rather than protein-based catalysis; rejects L-amino acids rather than detecting D-amino acids in the active site. By recycling D-aminoacyl-tRNA to D-amino acids and free tRNA molecules, this enzyme counteracts the toxicity associated with the formation of D-aminoacyl-tRNA entities in vivo and helps enforce protein L-homochirality.</text>
</comment>
<name>A0ABW6A703_9BACT</name>
<evidence type="ECO:0000313" key="3">
    <source>
        <dbReference type="EMBL" id="MFD2919463.1"/>
    </source>
</evidence>
<dbReference type="GO" id="GO:0051499">
    <property type="term" value="F:D-aminoacyl-tRNA deacylase activity"/>
    <property type="evidence" value="ECO:0007669"/>
    <property type="project" value="UniProtKB-EC"/>
</dbReference>
<dbReference type="SUPFAM" id="SSF69500">
    <property type="entry name" value="DTD-like"/>
    <property type="match status" value="1"/>
</dbReference>
<dbReference type="PANTHER" id="PTHR10472">
    <property type="entry name" value="D-TYROSYL-TRNA TYR DEACYLASE"/>
    <property type="match status" value="1"/>
</dbReference>
<protein>
    <recommendedName>
        <fullName evidence="2">D-aminoacyl-tRNA deacylase</fullName>
        <shortName evidence="2">DTD</shortName>
        <ecNumber evidence="2">3.1.1.96</ecNumber>
    </recommendedName>
    <alternativeName>
        <fullName evidence="2">Gly-tRNA(Ala) deacylase</fullName>
        <ecNumber evidence="2">3.1.1.-</ecNumber>
    </alternativeName>
</protein>
<comment type="domain">
    <text evidence="2">A Gly-cisPro motif from one monomer fits into the active site of the other monomer to allow specific chiral rejection of L-amino acids.</text>
</comment>
<evidence type="ECO:0000256" key="1">
    <source>
        <dbReference type="ARBA" id="ARBA00009673"/>
    </source>
</evidence>
<evidence type="ECO:0000256" key="2">
    <source>
        <dbReference type="HAMAP-Rule" id="MF_00518"/>
    </source>
</evidence>
<dbReference type="Pfam" id="PF02580">
    <property type="entry name" value="Tyr_Deacylase"/>
    <property type="match status" value="1"/>
</dbReference>
<keyword evidence="2" id="KW-0820">tRNA-binding</keyword>
<comment type="similarity">
    <text evidence="1 2">Belongs to the DTD family.</text>
</comment>
<sequence>MRAVIQRVTSASVTIDGNIFSDIQHGLLVLLGIEDADNMEDITWLSNKLINLRIFNDEEGVMNKSLLDTGGDLLLVSQFTLHAATKKGNRPSYIKASKPPVAIPLYEKMIIQLQTDLGKPVQTGVFGADMKVALLNDGPVTIIIDTKVRE</sequence>
<keyword evidence="2 3" id="KW-0378">Hydrolase</keyword>
<organism evidence="3 4">
    <name type="scientific">Terrimonas rubra</name>
    <dbReference type="NCBI Taxonomy" id="1035890"/>
    <lineage>
        <taxon>Bacteria</taxon>
        <taxon>Pseudomonadati</taxon>
        <taxon>Bacteroidota</taxon>
        <taxon>Chitinophagia</taxon>
        <taxon>Chitinophagales</taxon>
        <taxon>Chitinophagaceae</taxon>
        <taxon>Terrimonas</taxon>
    </lineage>
</organism>
<dbReference type="Gene3D" id="3.50.80.10">
    <property type="entry name" value="D-tyrosyl-tRNA(Tyr) deacylase"/>
    <property type="match status" value="1"/>
</dbReference>
<keyword evidence="4" id="KW-1185">Reference proteome</keyword>
<comment type="catalytic activity">
    <reaction evidence="2">
        <text>a D-aminoacyl-tRNA + H2O = a tRNA + a D-alpha-amino acid + H(+)</text>
        <dbReference type="Rhea" id="RHEA:13953"/>
        <dbReference type="Rhea" id="RHEA-COMP:10123"/>
        <dbReference type="Rhea" id="RHEA-COMP:10124"/>
        <dbReference type="ChEBI" id="CHEBI:15377"/>
        <dbReference type="ChEBI" id="CHEBI:15378"/>
        <dbReference type="ChEBI" id="CHEBI:59871"/>
        <dbReference type="ChEBI" id="CHEBI:78442"/>
        <dbReference type="ChEBI" id="CHEBI:79333"/>
        <dbReference type="EC" id="3.1.1.96"/>
    </reaction>
</comment>
<comment type="subunit">
    <text evidence="2">Homodimer.</text>
</comment>
<keyword evidence="2" id="KW-0694">RNA-binding</keyword>
<dbReference type="HAMAP" id="MF_00518">
    <property type="entry name" value="Deacylase_Dtd"/>
    <property type="match status" value="1"/>
</dbReference>
<dbReference type="InterPro" id="IPR003732">
    <property type="entry name" value="Daa-tRNA_deacyls_DTD"/>
</dbReference>
<accession>A0ABW6A703</accession>
<reference evidence="4" key="1">
    <citation type="journal article" date="2019" name="Int. J. Syst. Evol. Microbiol.">
        <title>The Global Catalogue of Microorganisms (GCM) 10K type strain sequencing project: providing services to taxonomists for standard genome sequencing and annotation.</title>
        <authorList>
            <consortium name="The Broad Institute Genomics Platform"/>
            <consortium name="The Broad Institute Genome Sequencing Center for Infectious Disease"/>
            <person name="Wu L."/>
            <person name="Ma J."/>
        </authorList>
    </citation>
    <scope>NUCLEOTIDE SEQUENCE [LARGE SCALE GENOMIC DNA]</scope>
    <source>
        <strain evidence="4">KCTC 23299</strain>
    </source>
</reference>
<keyword evidence="2" id="KW-0963">Cytoplasm</keyword>
<comment type="subcellular location">
    <subcellularLocation>
        <location evidence="2">Cytoplasm</location>
    </subcellularLocation>
</comment>
<feature type="short sequence motif" description="Gly-cisPro motif, important for rejection of L-amino acids" evidence="2">
    <location>
        <begin position="138"/>
        <end position="139"/>
    </location>
</feature>
<dbReference type="InterPro" id="IPR023509">
    <property type="entry name" value="DTD-like_sf"/>
</dbReference>
<dbReference type="EMBL" id="JBHUOZ010000001">
    <property type="protein sequence ID" value="MFD2919463.1"/>
    <property type="molecule type" value="Genomic_DNA"/>
</dbReference>
<dbReference type="EC" id="3.1.1.96" evidence="2"/>
<proteinExistence type="inferred from homology"/>
<dbReference type="RefSeq" id="WP_386096674.1">
    <property type="nucleotide sequence ID" value="NZ_JBHUOZ010000001.1"/>
</dbReference>
<gene>
    <name evidence="2 3" type="primary">dtd</name>
    <name evidence="3" type="ORF">ACFS6H_07095</name>
</gene>
<dbReference type="Proteomes" id="UP001597511">
    <property type="component" value="Unassembled WGS sequence"/>
</dbReference>